<feature type="chain" id="PRO_5044971364" description="Cytochrome c-type biogenesis protein" evidence="7">
    <location>
        <begin position="34"/>
        <end position="162"/>
    </location>
</feature>
<dbReference type="Pfam" id="PF03918">
    <property type="entry name" value="CcmH"/>
    <property type="match status" value="1"/>
</dbReference>
<dbReference type="Gene3D" id="1.10.8.640">
    <property type="entry name" value="Cytochrome C biogenesis protein"/>
    <property type="match status" value="1"/>
</dbReference>
<dbReference type="CDD" id="cd16378">
    <property type="entry name" value="CcmH_N"/>
    <property type="match status" value="1"/>
</dbReference>
<reference evidence="10" key="1">
    <citation type="journal article" date="2019" name="Int. J. Syst. Evol. Microbiol.">
        <title>The Global Catalogue of Microorganisms (GCM) 10K type strain sequencing project: providing services to taxonomists for standard genome sequencing and annotation.</title>
        <authorList>
            <consortium name="The Broad Institute Genomics Platform"/>
            <consortium name="The Broad Institute Genome Sequencing Center for Infectious Disease"/>
            <person name="Wu L."/>
            <person name="Ma J."/>
        </authorList>
    </citation>
    <scope>NUCLEOTIDE SEQUENCE [LARGE SCALE GENOMIC DNA]</scope>
    <source>
        <strain evidence="10">KCTC 42875</strain>
    </source>
</reference>
<dbReference type="InterPro" id="IPR038297">
    <property type="entry name" value="CcmH/CycL/NrfF/Ccl2_sf"/>
</dbReference>
<evidence type="ECO:0000313" key="9">
    <source>
        <dbReference type="EMBL" id="MFC3549685.1"/>
    </source>
</evidence>
<evidence type="ECO:0000259" key="8">
    <source>
        <dbReference type="Pfam" id="PF03918"/>
    </source>
</evidence>
<dbReference type="InterPro" id="IPR051263">
    <property type="entry name" value="C-type_cytochrome_biogenesis"/>
</dbReference>
<keyword evidence="5" id="KW-0201">Cytochrome c-type biogenesis</keyword>
<keyword evidence="2 7" id="KW-0349">Heme</keyword>
<dbReference type="Proteomes" id="UP001595740">
    <property type="component" value="Unassembled WGS sequence"/>
</dbReference>
<name>A0ABV7RK18_9GAMM</name>
<evidence type="ECO:0000256" key="3">
    <source>
        <dbReference type="ARBA" id="ARBA00022723"/>
    </source>
</evidence>
<evidence type="ECO:0000256" key="2">
    <source>
        <dbReference type="ARBA" id="ARBA00022617"/>
    </source>
</evidence>
<evidence type="ECO:0000313" key="10">
    <source>
        <dbReference type="Proteomes" id="UP001595740"/>
    </source>
</evidence>
<organism evidence="9 10">
    <name type="scientific">Lysobacter cavernae</name>
    <dbReference type="NCBI Taxonomy" id="1685901"/>
    <lineage>
        <taxon>Bacteria</taxon>
        <taxon>Pseudomonadati</taxon>
        <taxon>Pseudomonadota</taxon>
        <taxon>Gammaproteobacteria</taxon>
        <taxon>Lysobacterales</taxon>
        <taxon>Lysobacteraceae</taxon>
        <taxon>Lysobacter</taxon>
    </lineage>
</organism>
<protein>
    <recommendedName>
        <fullName evidence="7">Cytochrome c-type biogenesis protein</fullName>
    </recommendedName>
</protein>
<keyword evidence="7" id="KW-1133">Transmembrane helix</keyword>
<evidence type="ECO:0000256" key="5">
    <source>
        <dbReference type="ARBA" id="ARBA00022748"/>
    </source>
</evidence>
<proteinExistence type="inferred from homology"/>
<dbReference type="PANTHER" id="PTHR47870">
    <property type="entry name" value="CYTOCHROME C-TYPE BIOGENESIS PROTEIN CCMH"/>
    <property type="match status" value="1"/>
</dbReference>
<keyword evidence="7" id="KW-0472">Membrane</keyword>
<comment type="similarity">
    <text evidence="1 7">Belongs to the CcmH/CycL/Ccl2/NrfF family.</text>
</comment>
<keyword evidence="4 7" id="KW-0732">Signal</keyword>
<keyword evidence="3 7" id="KW-0479">Metal-binding</keyword>
<accession>A0ABV7RK18</accession>
<evidence type="ECO:0000256" key="7">
    <source>
        <dbReference type="RuleBase" id="RU364112"/>
    </source>
</evidence>
<dbReference type="EMBL" id="JBHRXK010000001">
    <property type="protein sequence ID" value="MFC3549685.1"/>
    <property type="molecule type" value="Genomic_DNA"/>
</dbReference>
<comment type="caution">
    <text evidence="9">The sequence shown here is derived from an EMBL/GenBank/DDBJ whole genome shotgun (WGS) entry which is preliminary data.</text>
</comment>
<feature type="signal peptide" evidence="7">
    <location>
        <begin position="1"/>
        <end position="33"/>
    </location>
</feature>
<keyword evidence="6 7" id="KW-0408">Iron</keyword>
<keyword evidence="7" id="KW-0812">Transmembrane</keyword>
<dbReference type="RefSeq" id="WP_386756949.1">
    <property type="nucleotide sequence ID" value="NZ_JBHRXK010000001.1"/>
</dbReference>
<evidence type="ECO:0000256" key="1">
    <source>
        <dbReference type="ARBA" id="ARBA00010342"/>
    </source>
</evidence>
<evidence type="ECO:0000256" key="4">
    <source>
        <dbReference type="ARBA" id="ARBA00022729"/>
    </source>
</evidence>
<keyword evidence="10" id="KW-1185">Reference proteome</keyword>
<sequence length="162" mass="18049">MASHLRGNDGLLGFALLLAAAILLSSWSLAAFAQVATDPAPLQFQTPAEEQRFHALVSELRCVMCQNQSLADSNAQIAVDLRHEVLELMRQRKSNREIKDFLVARYGEFVLYRPQVESKTWLLWFGPALVLLAGGFVVAGAVRKRAARALTPADDKNEEQEW</sequence>
<dbReference type="InterPro" id="IPR005616">
    <property type="entry name" value="CcmH/CycL/Ccl2/NrfF_N"/>
</dbReference>
<feature type="domain" description="CcmH/CycL/Ccl2/NrfF N-terminal" evidence="8">
    <location>
        <begin position="29"/>
        <end position="160"/>
    </location>
</feature>
<dbReference type="PANTHER" id="PTHR47870:SF1">
    <property type="entry name" value="CYTOCHROME C-TYPE BIOGENESIS PROTEIN CCMH"/>
    <property type="match status" value="1"/>
</dbReference>
<gene>
    <name evidence="9" type="ORF">ACFOLC_01490</name>
</gene>
<feature type="transmembrane region" description="Helical" evidence="7">
    <location>
        <begin position="121"/>
        <end position="142"/>
    </location>
</feature>
<comment type="function">
    <text evidence="7">Possible subunit of a heme lyase.</text>
</comment>
<evidence type="ECO:0000256" key="6">
    <source>
        <dbReference type="ARBA" id="ARBA00023004"/>
    </source>
</evidence>